<feature type="compositionally biased region" description="Polar residues" evidence="14">
    <location>
        <begin position="17"/>
        <end position="55"/>
    </location>
</feature>
<evidence type="ECO:0000256" key="6">
    <source>
        <dbReference type="ARBA" id="ARBA00022692"/>
    </source>
</evidence>
<dbReference type="Gene3D" id="1.50.40.10">
    <property type="entry name" value="Mitochondrial carrier domain"/>
    <property type="match status" value="1"/>
</dbReference>
<dbReference type="GO" id="GO:0005743">
    <property type="term" value="C:mitochondrial inner membrane"/>
    <property type="evidence" value="ECO:0007669"/>
    <property type="project" value="UniProtKB-SubCell"/>
</dbReference>
<keyword evidence="10" id="KW-0496">Mitochondrion</keyword>
<dbReference type="InterPro" id="IPR002067">
    <property type="entry name" value="MCP"/>
</dbReference>
<dbReference type="AlphaFoldDB" id="A0A3D8RYV3"/>
<evidence type="ECO:0000256" key="13">
    <source>
        <dbReference type="RuleBase" id="RU000488"/>
    </source>
</evidence>
<dbReference type="RefSeq" id="XP_026603888.1">
    <property type="nucleotide sequence ID" value="XM_026748056.1"/>
</dbReference>
<reference evidence="16 17" key="1">
    <citation type="journal article" date="2018" name="IMA Fungus">
        <title>IMA Genome-F 9: Draft genome sequence of Annulohypoxylon stygium, Aspergillus mulundensis, Berkeleyomyces basicola (syn. Thielaviopsis basicola), Ceratocystis smalleyi, two Cercospora beticola strains, Coleophoma cylindrospora, Fusarium fracticaudum, Phialophora cf. hyalina, and Morchella septimelata.</title>
        <authorList>
            <person name="Wingfield B.D."/>
            <person name="Bills G.F."/>
            <person name="Dong Y."/>
            <person name="Huang W."/>
            <person name="Nel W.J."/>
            <person name="Swalarsk-Parry B.S."/>
            <person name="Vaghefi N."/>
            <person name="Wilken P.M."/>
            <person name="An Z."/>
            <person name="de Beer Z.W."/>
            <person name="De Vos L."/>
            <person name="Chen L."/>
            <person name="Duong T.A."/>
            <person name="Gao Y."/>
            <person name="Hammerbacher A."/>
            <person name="Kikkert J.R."/>
            <person name="Li Y."/>
            <person name="Li H."/>
            <person name="Li K."/>
            <person name="Li Q."/>
            <person name="Liu X."/>
            <person name="Ma X."/>
            <person name="Naidoo K."/>
            <person name="Pethybridge S.J."/>
            <person name="Sun J."/>
            <person name="Steenkamp E.T."/>
            <person name="van der Nest M.A."/>
            <person name="van Wyk S."/>
            <person name="Wingfield M.J."/>
            <person name="Xiong C."/>
            <person name="Yue Q."/>
            <person name="Zhang X."/>
        </authorList>
    </citation>
    <scope>NUCLEOTIDE SEQUENCE [LARGE SCALE GENOMIC DNA]</scope>
    <source>
        <strain evidence="16 17">DSM 5745</strain>
    </source>
</reference>
<dbReference type="SUPFAM" id="SSF103506">
    <property type="entry name" value="Mitochondrial carrier"/>
    <property type="match status" value="1"/>
</dbReference>
<evidence type="ECO:0000256" key="12">
    <source>
        <dbReference type="PROSITE-ProRule" id="PRU00282"/>
    </source>
</evidence>
<dbReference type="EMBL" id="PVWQ01000006">
    <property type="protein sequence ID" value="RDW79188.1"/>
    <property type="molecule type" value="Genomic_DNA"/>
</dbReference>
<dbReference type="STRING" id="1810919.A0A3D8RYV3"/>
<feature type="compositionally biased region" description="Polar residues" evidence="14">
    <location>
        <begin position="68"/>
        <end position="83"/>
    </location>
</feature>
<keyword evidence="5 13" id="KW-0813">Transport</keyword>
<comment type="function">
    <text evidence="1">Mitochondrial transporter that mediates uptake of thiamine pyrophosphate (ThPP) into mitochondria.</text>
</comment>
<sequence>MSAAATGHAQADPASLPASSTTSKTIAAESQSRNQSASLQMESASHVQRPTSHSAGSGAVVAGPHATTADNTSHRPSQSSRSTGQEKNKRSADYILRSGLAGGLAGCAAKTVVAPLDRVKILFQASNPQFAKYTGSWAGLVFAIRDIKRNEGARGLYRGHSATLLRIFPYASIKFLAYEQFRAIVIPSRDKETPFRRLISGSLAGITSVFFTYPLELIRVRLAFETKKSSRSSLVDIFRQIYGEQVKPPKEISTGKATSPVTATAAAAANTVSSTTRKIVPSSGLANFYRGFTPTLLGMIPYAGVSFLTHDTVGDWLRLPLFAPYTTIPRSESSSSHKKSSRPQLTAAAELFSGALAGLISQTSSYPVEVVRRRMQVGGVVGDGRRLGIAETARVIWMERGFRGFWVGLTIGYLKMIPMTATGFFVYERLKWSLGI</sequence>
<gene>
    <name evidence="16" type="ORF">DSM5745_06040</name>
</gene>
<keyword evidence="9 15" id="KW-1133">Transmembrane helix</keyword>
<feature type="transmembrane region" description="Helical" evidence="15">
    <location>
        <begin position="404"/>
        <end position="427"/>
    </location>
</feature>
<evidence type="ECO:0000313" key="17">
    <source>
        <dbReference type="Proteomes" id="UP000256690"/>
    </source>
</evidence>
<evidence type="ECO:0000256" key="2">
    <source>
        <dbReference type="ARBA" id="ARBA00004448"/>
    </source>
</evidence>
<evidence type="ECO:0000256" key="1">
    <source>
        <dbReference type="ARBA" id="ARBA00002238"/>
    </source>
</evidence>
<evidence type="ECO:0000256" key="8">
    <source>
        <dbReference type="ARBA" id="ARBA00022792"/>
    </source>
</evidence>
<accession>A0A3D8RYV3</accession>
<evidence type="ECO:0000256" key="11">
    <source>
        <dbReference type="ARBA" id="ARBA00023136"/>
    </source>
</evidence>
<keyword evidence="11 12" id="KW-0472">Membrane</keyword>
<dbReference type="InterPro" id="IPR018108">
    <property type="entry name" value="MCP_transmembrane"/>
</dbReference>
<evidence type="ECO:0000256" key="14">
    <source>
        <dbReference type="SAM" id="MobiDB-lite"/>
    </source>
</evidence>
<evidence type="ECO:0000256" key="15">
    <source>
        <dbReference type="SAM" id="Phobius"/>
    </source>
</evidence>
<feature type="repeat" description="Solcar" evidence="12">
    <location>
        <begin position="93"/>
        <end position="184"/>
    </location>
</feature>
<keyword evidence="17" id="KW-1185">Reference proteome</keyword>
<dbReference type="GO" id="GO:0055085">
    <property type="term" value="P:transmembrane transport"/>
    <property type="evidence" value="ECO:0007669"/>
    <property type="project" value="InterPro"/>
</dbReference>
<keyword evidence="6 12" id="KW-0812">Transmembrane</keyword>
<dbReference type="GeneID" id="38116410"/>
<dbReference type="PRINTS" id="PR00928">
    <property type="entry name" value="GRAVESDC"/>
</dbReference>
<evidence type="ECO:0000256" key="5">
    <source>
        <dbReference type="ARBA" id="ARBA00022448"/>
    </source>
</evidence>
<evidence type="ECO:0000256" key="3">
    <source>
        <dbReference type="ARBA" id="ARBA00006375"/>
    </source>
</evidence>
<comment type="caution">
    <text evidence="16">The sequence shown here is derived from an EMBL/GenBank/DDBJ whole genome shotgun (WGS) entry which is preliminary data.</text>
</comment>
<comment type="subcellular location">
    <subcellularLocation>
        <location evidence="2">Mitochondrion inner membrane</location>
        <topology evidence="2">Multi-pass membrane protein</topology>
    </subcellularLocation>
</comment>
<name>A0A3D8RYV3_9EURO</name>
<dbReference type="PANTHER" id="PTHR24089">
    <property type="entry name" value="SOLUTE CARRIER FAMILY 25"/>
    <property type="match status" value="1"/>
</dbReference>
<dbReference type="PROSITE" id="PS50920">
    <property type="entry name" value="SOLCAR"/>
    <property type="match status" value="3"/>
</dbReference>
<keyword evidence="7" id="KW-0677">Repeat</keyword>
<dbReference type="Pfam" id="PF00153">
    <property type="entry name" value="Mito_carr"/>
    <property type="match status" value="4"/>
</dbReference>
<dbReference type="OrthoDB" id="270584at2759"/>
<dbReference type="InterPro" id="IPR023395">
    <property type="entry name" value="MCP_dom_sf"/>
</dbReference>
<dbReference type="InterPro" id="IPR002167">
    <property type="entry name" value="GDC-like"/>
</dbReference>
<feature type="repeat" description="Solcar" evidence="12">
    <location>
        <begin position="345"/>
        <end position="433"/>
    </location>
</feature>
<proteinExistence type="inferred from homology"/>
<protein>
    <recommendedName>
        <fullName evidence="4">Mitochondrial thiamine pyrophosphate carrier 1</fullName>
    </recommendedName>
</protein>
<feature type="region of interest" description="Disordered" evidence="14">
    <location>
        <begin position="1"/>
        <end position="90"/>
    </location>
</feature>
<keyword evidence="8" id="KW-0999">Mitochondrion inner membrane</keyword>
<comment type="similarity">
    <text evidence="3 13">Belongs to the mitochondrial carrier (TC 2.A.29) family.</text>
</comment>
<dbReference type="PRINTS" id="PR00926">
    <property type="entry name" value="MITOCARRIER"/>
</dbReference>
<evidence type="ECO:0000256" key="9">
    <source>
        <dbReference type="ARBA" id="ARBA00022989"/>
    </source>
</evidence>
<dbReference type="Proteomes" id="UP000256690">
    <property type="component" value="Unassembled WGS sequence"/>
</dbReference>
<evidence type="ECO:0000256" key="7">
    <source>
        <dbReference type="ARBA" id="ARBA00022737"/>
    </source>
</evidence>
<evidence type="ECO:0000256" key="4">
    <source>
        <dbReference type="ARBA" id="ARBA00021935"/>
    </source>
</evidence>
<evidence type="ECO:0000256" key="10">
    <source>
        <dbReference type="ARBA" id="ARBA00023128"/>
    </source>
</evidence>
<organism evidence="16 17">
    <name type="scientific">Aspergillus mulundensis</name>
    <dbReference type="NCBI Taxonomy" id="1810919"/>
    <lineage>
        <taxon>Eukaryota</taxon>
        <taxon>Fungi</taxon>
        <taxon>Dikarya</taxon>
        <taxon>Ascomycota</taxon>
        <taxon>Pezizomycotina</taxon>
        <taxon>Eurotiomycetes</taxon>
        <taxon>Eurotiomycetidae</taxon>
        <taxon>Eurotiales</taxon>
        <taxon>Aspergillaceae</taxon>
        <taxon>Aspergillus</taxon>
        <taxon>Aspergillus subgen. Nidulantes</taxon>
    </lineage>
</organism>
<feature type="repeat" description="Solcar" evidence="12">
    <location>
        <begin position="192"/>
        <end position="316"/>
    </location>
</feature>
<evidence type="ECO:0000313" key="16">
    <source>
        <dbReference type="EMBL" id="RDW79188.1"/>
    </source>
</evidence>